<evidence type="ECO:0000313" key="2">
    <source>
        <dbReference type="EMBL" id="QRC98755.1"/>
    </source>
</evidence>
<dbReference type="OrthoDB" id="5835829at2759"/>
<dbReference type="InterPro" id="IPR010610">
    <property type="entry name" value="EryCIII-like_C"/>
</dbReference>
<dbReference type="FunFam" id="3.40.50.2000:FF:000072">
    <property type="entry name" value="Glycosyl transferase"/>
    <property type="match status" value="1"/>
</dbReference>
<dbReference type="SUPFAM" id="SSF53756">
    <property type="entry name" value="UDP-Glycosyltransferase/glycogen phosphorylase"/>
    <property type="match status" value="1"/>
</dbReference>
<organism evidence="2 3">
    <name type="scientific">Phaeosphaeria nodorum (strain SN15 / ATCC MYA-4574 / FGSC 10173)</name>
    <name type="common">Glume blotch fungus</name>
    <name type="synonym">Parastagonospora nodorum</name>
    <dbReference type="NCBI Taxonomy" id="321614"/>
    <lineage>
        <taxon>Eukaryota</taxon>
        <taxon>Fungi</taxon>
        <taxon>Dikarya</taxon>
        <taxon>Ascomycota</taxon>
        <taxon>Pezizomycotina</taxon>
        <taxon>Dothideomycetes</taxon>
        <taxon>Pleosporomycetidae</taxon>
        <taxon>Pleosporales</taxon>
        <taxon>Pleosporineae</taxon>
        <taxon>Phaeosphaeriaceae</taxon>
        <taxon>Parastagonospora</taxon>
    </lineage>
</organism>
<accession>A0A7U2F4V4</accession>
<dbReference type="PANTHER" id="PTHR48050:SF13">
    <property type="entry name" value="STEROL 3-BETA-GLUCOSYLTRANSFERASE UGT80A2"/>
    <property type="match status" value="1"/>
</dbReference>
<dbReference type="EMBL" id="CP069031">
    <property type="protein sequence ID" value="QRC98755.1"/>
    <property type="molecule type" value="Genomic_DNA"/>
</dbReference>
<dbReference type="InterPro" id="IPR050426">
    <property type="entry name" value="Glycosyltransferase_28"/>
</dbReference>
<dbReference type="VEuPathDB" id="FungiDB:JI435_061290"/>
<keyword evidence="3" id="KW-1185">Reference proteome</keyword>
<evidence type="ECO:0000313" key="3">
    <source>
        <dbReference type="Proteomes" id="UP000663193"/>
    </source>
</evidence>
<dbReference type="Proteomes" id="UP000663193">
    <property type="component" value="Chromosome 9"/>
</dbReference>
<dbReference type="OMA" id="NARVEWT"/>
<dbReference type="AlphaFoldDB" id="A0A7U2F4V4"/>
<dbReference type="Gene3D" id="3.40.50.2000">
    <property type="entry name" value="Glycogen Phosphorylase B"/>
    <property type="match status" value="2"/>
</dbReference>
<dbReference type="Pfam" id="PF06722">
    <property type="entry name" value="EryCIII-like_C"/>
    <property type="match status" value="1"/>
</dbReference>
<dbReference type="PANTHER" id="PTHR48050">
    <property type="entry name" value="STEROL 3-BETA-GLUCOSYLTRANSFERASE"/>
    <property type="match status" value="1"/>
</dbReference>
<protein>
    <recommendedName>
        <fullName evidence="1">Erythromycin biosynthesis protein CIII-like C-terminal domain-containing protein</fullName>
    </recommendedName>
</protein>
<name>A0A7U2F4V4_PHANO</name>
<evidence type="ECO:0000259" key="1">
    <source>
        <dbReference type="Pfam" id="PF06722"/>
    </source>
</evidence>
<proteinExistence type="predicted"/>
<dbReference type="GO" id="GO:0016757">
    <property type="term" value="F:glycosyltransferase activity"/>
    <property type="evidence" value="ECO:0007669"/>
    <property type="project" value="UniProtKB-ARBA"/>
</dbReference>
<gene>
    <name evidence="2" type="ORF">JI435_061290</name>
</gene>
<sequence length="488" mass="53882">MPSRSLLLAGLVPLIALLYAQFFNPSLLDFLRSKNAPVLPRSKTPIVMASTPAFSHIEKITTIAEGLIKLGYPVHFLSNPDFKDAIESIGAIHVPIEGAGPGYMEPEKMAHFVTLTGHESNIFAFKTIFTDSIPAQHRTLQRLFKSIREEYGAEQPLIYMNDFSFGGMTPVFLGAEGIRPDAIIGIAVAPYPAASNDTFPFQSGRHPDTSPSSREIHFKAQQERYESYPDKEVTAYLRKTLADMGAKKYFPSLYDMFASASDVLLQYGVPEFEYPRSDWRKNVKFVGAPVGVGVAERKLPEWWNEVVAAKAAGKKIVAVTSSSVVFENTALILPALEALKDREDVFVMATLVTSEAGGFDVPKNARVEKFIPVDLALPYVDVLITNGGYGTIQQGLRAGVPMIVSGVGQDKSHTGGIINYVGVGIYNAVYKTNPKMIADSFDEILNNASYRETSKRLAKEYEKYDAVEIADETIQQVLRGEYKVEKWN</sequence>
<reference evidence="3" key="1">
    <citation type="journal article" date="2021" name="BMC Genomics">
        <title>Chromosome-level genome assembly and manually-curated proteome of model necrotroph Parastagonospora nodorum Sn15 reveals a genome-wide trove of candidate effector homologs, and redundancy of virulence-related functions within an accessory chromosome.</title>
        <authorList>
            <person name="Bertazzoni S."/>
            <person name="Jones D.A.B."/>
            <person name="Phan H.T."/>
            <person name="Tan K.-C."/>
            <person name="Hane J.K."/>
        </authorList>
    </citation>
    <scope>NUCLEOTIDE SEQUENCE [LARGE SCALE GENOMIC DNA]</scope>
    <source>
        <strain evidence="3">SN15 / ATCC MYA-4574 / FGSC 10173)</strain>
    </source>
</reference>
<feature type="domain" description="Erythromycin biosynthesis protein CIII-like C-terminal" evidence="1">
    <location>
        <begin position="358"/>
        <end position="461"/>
    </location>
</feature>